<evidence type="ECO:0000313" key="4">
    <source>
        <dbReference type="Proteomes" id="UP000249065"/>
    </source>
</evidence>
<reference evidence="4" key="1">
    <citation type="submission" date="2018-06" db="EMBL/GenBank/DDBJ databases">
        <authorList>
            <person name="Khan S.A."/>
        </authorList>
    </citation>
    <scope>NUCLEOTIDE SEQUENCE [LARGE SCALE GENOMIC DNA]</scope>
    <source>
        <strain evidence="4">DB-1506</strain>
    </source>
</reference>
<dbReference type="Proteomes" id="UP000249065">
    <property type="component" value="Unassembled WGS sequence"/>
</dbReference>
<keyword evidence="1" id="KW-0472">Membrane</keyword>
<gene>
    <name evidence="3" type="ORF">DOO78_25720</name>
</gene>
<evidence type="ECO:0000259" key="2">
    <source>
        <dbReference type="Pfam" id="PF02627"/>
    </source>
</evidence>
<proteinExistence type="predicted"/>
<dbReference type="EMBL" id="QLIX01000045">
    <property type="protein sequence ID" value="RAI54614.1"/>
    <property type="molecule type" value="Genomic_DNA"/>
</dbReference>
<dbReference type="InterPro" id="IPR004675">
    <property type="entry name" value="AhpD_core"/>
</dbReference>
<evidence type="ECO:0000256" key="1">
    <source>
        <dbReference type="SAM" id="Phobius"/>
    </source>
</evidence>
<name>A0A327LWP2_9PROT</name>
<organism evidence="3 4">
    <name type="scientific">Roseicella frigidaeris</name>
    <dbReference type="NCBI Taxonomy" id="2230885"/>
    <lineage>
        <taxon>Bacteria</taxon>
        <taxon>Pseudomonadati</taxon>
        <taxon>Pseudomonadota</taxon>
        <taxon>Alphaproteobacteria</taxon>
        <taxon>Acetobacterales</taxon>
        <taxon>Roseomonadaceae</taxon>
        <taxon>Roseicella</taxon>
    </lineage>
</organism>
<evidence type="ECO:0000313" key="3">
    <source>
        <dbReference type="EMBL" id="RAI54614.1"/>
    </source>
</evidence>
<keyword evidence="1" id="KW-0812">Transmembrane</keyword>
<dbReference type="Gene3D" id="1.20.1290.10">
    <property type="entry name" value="AhpD-like"/>
    <property type="match status" value="1"/>
</dbReference>
<dbReference type="InterPro" id="IPR029032">
    <property type="entry name" value="AhpD-like"/>
</dbReference>
<dbReference type="AlphaFoldDB" id="A0A327LWP2"/>
<dbReference type="RefSeq" id="WP_111472760.1">
    <property type="nucleotide sequence ID" value="NZ_QLIX01000045.1"/>
</dbReference>
<feature type="transmembrane region" description="Helical" evidence="1">
    <location>
        <begin position="13"/>
        <end position="34"/>
    </location>
</feature>
<dbReference type="InterPro" id="IPR003779">
    <property type="entry name" value="CMD-like"/>
</dbReference>
<comment type="caution">
    <text evidence="3">The sequence shown here is derived from an EMBL/GenBank/DDBJ whole genome shotgun (WGS) entry which is preliminary data.</text>
</comment>
<keyword evidence="1" id="KW-1133">Transmembrane helix</keyword>
<dbReference type="SUPFAM" id="SSF69118">
    <property type="entry name" value="AhpD-like"/>
    <property type="match status" value="1"/>
</dbReference>
<dbReference type="OrthoDB" id="9801997at2"/>
<dbReference type="GO" id="GO:0051920">
    <property type="term" value="F:peroxiredoxin activity"/>
    <property type="evidence" value="ECO:0007669"/>
    <property type="project" value="InterPro"/>
</dbReference>
<accession>A0A327LWP2</accession>
<keyword evidence="4" id="KW-1185">Reference proteome</keyword>
<protein>
    <recommendedName>
        <fullName evidence="2">Carboxymuconolactone decarboxylase-like domain-containing protein</fullName>
    </recommendedName>
</protein>
<dbReference type="NCBIfam" id="TIGR00778">
    <property type="entry name" value="ahpD_dom"/>
    <property type="match status" value="1"/>
</dbReference>
<feature type="domain" description="Carboxymuconolactone decarboxylase-like" evidence="2">
    <location>
        <begin position="4"/>
        <end position="67"/>
    </location>
</feature>
<dbReference type="Pfam" id="PF02627">
    <property type="entry name" value="CMD"/>
    <property type="match status" value="1"/>
</dbReference>
<sequence length="75" mass="8070">MALGVLDSLTKELLYLVASMVAGCAYCTAGHTVFARAKGMTDAMYRELLAIVGMAAETNRFAQALRVPFEPDLRG</sequence>